<feature type="transmembrane region" description="Helical" evidence="1">
    <location>
        <begin position="193"/>
        <end position="216"/>
    </location>
</feature>
<sequence length="242" mass="25501">MTMRTGSLPAKGSLPRWARIAVAVYLAVTVASVGASLVTGSFETGLDAVFRERLWLAVVVLTLPVSAAYFAVVFFLDSSGPPPQGGLRPTTVIYYLGFLALAVVNAALFRWMVLSIRKPVSAAATPVARPVAAPEVPVVSFHGVTRNVRSLWWTVPLAVLLSYPQWLVAGFAWCGISGCSGGGFGVSTGTEWLAVTMSVVNGLILAVAVFAVRWLYPTRRRALIALAAGTLFALLGAAVTHG</sequence>
<dbReference type="Proteomes" id="UP001524318">
    <property type="component" value="Unassembled WGS sequence"/>
</dbReference>
<evidence type="ECO:0000313" key="2">
    <source>
        <dbReference type="EMBL" id="MCP9000406.1"/>
    </source>
</evidence>
<accession>A0ABT1LRJ3</accession>
<dbReference type="RefSeq" id="WP_254750408.1">
    <property type="nucleotide sequence ID" value="NZ_JANCLV010000007.1"/>
</dbReference>
<evidence type="ECO:0000313" key="3">
    <source>
        <dbReference type="Proteomes" id="UP001524318"/>
    </source>
</evidence>
<feature type="transmembrane region" description="Helical" evidence="1">
    <location>
        <begin position="223"/>
        <end position="241"/>
    </location>
</feature>
<feature type="transmembrane region" description="Helical" evidence="1">
    <location>
        <begin position="54"/>
        <end position="76"/>
    </location>
</feature>
<protein>
    <submittedName>
        <fullName evidence="2">Uncharacterized protein</fullName>
    </submittedName>
</protein>
<feature type="transmembrane region" description="Helical" evidence="1">
    <location>
        <begin position="92"/>
        <end position="113"/>
    </location>
</feature>
<gene>
    <name evidence="2" type="ORF">NFC73_11795</name>
</gene>
<comment type="caution">
    <text evidence="2">The sequence shown here is derived from an EMBL/GenBank/DDBJ whole genome shotgun (WGS) entry which is preliminary data.</text>
</comment>
<reference evidence="2 3" key="1">
    <citation type="submission" date="2022-06" db="EMBL/GenBank/DDBJ databases">
        <title>Pseudarthrobacter sp. strain RMG13 Genome sequencing and assembly.</title>
        <authorList>
            <person name="Kim I."/>
        </authorList>
    </citation>
    <scope>NUCLEOTIDE SEQUENCE [LARGE SCALE GENOMIC DNA]</scope>
    <source>
        <strain evidence="2 3">RMG13</strain>
    </source>
</reference>
<keyword evidence="3" id="KW-1185">Reference proteome</keyword>
<keyword evidence="1" id="KW-0472">Membrane</keyword>
<proteinExistence type="predicted"/>
<organism evidence="2 3">
    <name type="scientific">Pseudarthrobacter humi</name>
    <dbReference type="NCBI Taxonomy" id="2952523"/>
    <lineage>
        <taxon>Bacteria</taxon>
        <taxon>Bacillati</taxon>
        <taxon>Actinomycetota</taxon>
        <taxon>Actinomycetes</taxon>
        <taxon>Micrococcales</taxon>
        <taxon>Micrococcaceae</taxon>
        <taxon>Pseudarthrobacter</taxon>
    </lineage>
</organism>
<feature type="transmembrane region" description="Helical" evidence="1">
    <location>
        <begin position="20"/>
        <end position="42"/>
    </location>
</feature>
<keyword evidence="1" id="KW-1133">Transmembrane helix</keyword>
<feature type="transmembrane region" description="Helical" evidence="1">
    <location>
        <begin position="151"/>
        <end position="173"/>
    </location>
</feature>
<dbReference type="EMBL" id="JANCLV010000007">
    <property type="protein sequence ID" value="MCP9000406.1"/>
    <property type="molecule type" value="Genomic_DNA"/>
</dbReference>
<name>A0ABT1LRJ3_9MICC</name>
<evidence type="ECO:0000256" key="1">
    <source>
        <dbReference type="SAM" id="Phobius"/>
    </source>
</evidence>
<keyword evidence="1" id="KW-0812">Transmembrane</keyword>